<protein>
    <submittedName>
        <fullName evidence="2">Uncharacterized protein</fullName>
    </submittedName>
</protein>
<reference evidence="2" key="1">
    <citation type="submission" date="2022-12" db="EMBL/GenBank/DDBJ databases">
        <authorList>
            <person name="Alioto T."/>
            <person name="Alioto T."/>
            <person name="Gomez Garrido J."/>
        </authorList>
    </citation>
    <scope>NUCLEOTIDE SEQUENCE</scope>
</reference>
<feature type="compositionally biased region" description="Acidic residues" evidence="1">
    <location>
        <begin position="33"/>
        <end position="48"/>
    </location>
</feature>
<feature type="region of interest" description="Disordered" evidence="1">
    <location>
        <begin position="17"/>
        <end position="107"/>
    </location>
</feature>
<feature type="compositionally biased region" description="Low complexity" evidence="1">
    <location>
        <begin position="49"/>
        <end position="59"/>
    </location>
</feature>
<dbReference type="Proteomes" id="UP001178461">
    <property type="component" value="Chromosome 5"/>
</dbReference>
<name>A0AA35KDW6_9SAUR</name>
<proteinExistence type="predicted"/>
<accession>A0AA35KDW6</accession>
<evidence type="ECO:0000313" key="2">
    <source>
        <dbReference type="EMBL" id="CAI5775647.1"/>
    </source>
</evidence>
<evidence type="ECO:0000256" key="1">
    <source>
        <dbReference type="SAM" id="MobiDB-lite"/>
    </source>
</evidence>
<keyword evidence="3" id="KW-1185">Reference proteome</keyword>
<organism evidence="2 3">
    <name type="scientific">Podarcis lilfordi</name>
    <name type="common">Lilford's wall lizard</name>
    <dbReference type="NCBI Taxonomy" id="74358"/>
    <lineage>
        <taxon>Eukaryota</taxon>
        <taxon>Metazoa</taxon>
        <taxon>Chordata</taxon>
        <taxon>Craniata</taxon>
        <taxon>Vertebrata</taxon>
        <taxon>Euteleostomi</taxon>
        <taxon>Lepidosauria</taxon>
        <taxon>Squamata</taxon>
        <taxon>Bifurcata</taxon>
        <taxon>Unidentata</taxon>
        <taxon>Episquamata</taxon>
        <taxon>Laterata</taxon>
        <taxon>Lacertibaenia</taxon>
        <taxon>Lacertidae</taxon>
        <taxon>Podarcis</taxon>
    </lineage>
</organism>
<dbReference type="AlphaFoldDB" id="A0AA35KDW6"/>
<sequence length="107" mass="11775">MRTARWRRSLRLACSRRGCPSLPSARQALDPVGGEEEEEKEEEEEEEPASLQQQQQQQQPAAASRSLQCSGGAAPSPAHGDFGSEALLCPPGRERDAIGAQRHQRRQ</sequence>
<dbReference type="EMBL" id="OX395130">
    <property type="protein sequence ID" value="CAI5775647.1"/>
    <property type="molecule type" value="Genomic_DNA"/>
</dbReference>
<evidence type="ECO:0000313" key="3">
    <source>
        <dbReference type="Proteomes" id="UP001178461"/>
    </source>
</evidence>
<gene>
    <name evidence="2" type="ORF">PODLI_1B006530</name>
</gene>